<proteinExistence type="inferred from homology"/>
<organism evidence="4 5">
    <name type="scientific">Actinomycetospora flava</name>
    <dbReference type="NCBI Taxonomy" id="3129232"/>
    <lineage>
        <taxon>Bacteria</taxon>
        <taxon>Bacillati</taxon>
        <taxon>Actinomycetota</taxon>
        <taxon>Actinomycetes</taxon>
        <taxon>Pseudonocardiales</taxon>
        <taxon>Pseudonocardiaceae</taxon>
        <taxon>Actinomycetospora</taxon>
    </lineage>
</organism>
<evidence type="ECO:0000256" key="1">
    <source>
        <dbReference type="ARBA" id="ARBA00006484"/>
    </source>
</evidence>
<accession>A0ABU8MAE9</accession>
<dbReference type="PRINTS" id="PR00080">
    <property type="entry name" value="SDRFAMILY"/>
</dbReference>
<name>A0ABU8MAE9_9PSEU</name>
<reference evidence="4 5" key="1">
    <citation type="submission" date="2024-03" db="EMBL/GenBank/DDBJ databases">
        <title>Actinomycetospora sp. OC33-EN07, a novel actinomycete isolated from wild orchid (Aerides multiflora).</title>
        <authorList>
            <person name="Suriyachadkun C."/>
        </authorList>
    </citation>
    <scope>NUCLEOTIDE SEQUENCE [LARGE SCALE GENOMIC DNA]</scope>
    <source>
        <strain evidence="4 5">OC33-EN07</strain>
    </source>
</reference>
<protein>
    <submittedName>
        <fullName evidence="4">SDR family NAD(P)-dependent oxidoreductase</fullName>
    </submittedName>
</protein>
<comment type="similarity">
    <text evidence="1">Belongs to the short-chain dehydrogenases/reductases (SDR) family.</text>
</comment>
<dbReference type="PROSITE" id="PS00061">
    <property type="entry name" value="ADH_SHORT"/>
    <property type="match status" value="1"/>
</dbReference>
<evidence type="ECO:0000313" key="4">
    <source>
        <dbReference type="EMBL" id="MEJ2863617.1"/>
    </source>
</evidence>
<comment type="caution">
    <text evidence="4">The sequence shown here is derived from an EMBL/GenBank/DDBJ whole genome shotgun (WGS) entry which is preliminary data.</text>
</comment>
<keyword evidence="2" id="KW-0560">Oxidoreductase</keyword>
<evidence type="ECO:0000259" key="3">
    <source>
        <dbReference type="SMART" id="SM00822"/>
    </source>
</evidence>
<dbReference type="NCBIfam" id="NF005559">
    <property type="entry name" value="PRK07231.1"/>
    <property type="match status" value="1"/>
</dbReference>
<keyword evidence="5" id="KW-1185">Reference proteome</keyword>
<dbReference type="PRINTS" id="PR00081">
    <property type="entry name" value="GDHRDH"/>
</dbReference>
<dbReference type="PANTHER" id="PTHR24321">
    <property type="entry name" value="DEHYDROGENASES, SHORT CHAIN"/>
    <property type="match status" value="1"/>
</dbReference>
<gene>
    <name evidence="4" type="ORF">WCD58_20825</name>
</gene>
<dbReference type="Pfam" id="PF13561">
    <property type="entry name" value="adh_short_C2"/>
    <property type="match status" value="1"/>
</dbReference>
<dbReference type="EMBL" id="JBBEGM010000009">
    <property type="protein sequence ID" value="MEJ2863617.1"/>
    <property type="molecule type" value="Genomic_DNA"/>
</dbReference>
<evidence type="ECO:0000256" key="2">
    <source>
        <dbReference type="ARBA" id="ARBA00023002"/>
    </source>
</evidence>
<dbReference type="InterPro" id="IPR057326">
    <property type="entry name" value="KR_dom"/>
</dbReference>
<dbReference type="Gene3D" id="3.40.50.720">
    <property type="entry name" value="NAD(P)-binding Rossmann-like Domain"/>
    <property type="match status" value="1"/>
</dbReference>
<dbReference type="InterPro" id="IPR002347">
    <property type="entry name" value="SDR_fam"/>
</dbReference>
<dbReference type="RefSeq" id="WP_337704980.1">
    <property type="nucleotide sequence ID" value="NZ_JBBEGM010000009.1"/>
</dbReference>
<dbReference type="InterPro" id="IPR020904">
    <property type="entry name" value="Sc_DH/Rdtase_CS"/>
</dbReference>
<dbReference type="Proteomes" id="UP001369736">
    <property type="component" value="Unassembled WGS sequence"/>
</dbReference>
<dbReference type="SUPFAM" id="SSF51735">
    <property type="entry name" value="NAD(P)-binding Rossmann-fold domains"/>
    <property type="match status" value="1"/>
</dbReference>
<feature type="domain" description="Ketoreductase" evidence="3">
    <location>
        <begin position="7"/>
        <end position="188"/>
    </location>
</feature>
<evidence type="ECO:0000313" key="5">
    <source>
        <dbReference type="Proteomes" id="UP001369736"/>
    </source>
</evidence>
<dbReference type="SMART" id="SM00822">
    <property type="entry name" value="PKS_KR"/>
    <property type="match status" value="1"/>
</dbReference>
<dbReference type="CDD" id="cd05233">
    <property type="entry name" value="SDR_c"/>
    <property type="match status" value="1"/>
</dbReference>
<dbReference type="InterPro" id="IPR036291">
    <property type="entry name" value="NAD(P)-bd_dom_sf"/>
</dbReference>
<sequence length="253" mass="25749">MGLLQDKIAVITGASGGIGSATARAFVREGATVVLTDLDDERGTKLEHELTQAGGTVAFVGADVTRAADVDEVVRTAVSRFGRLDVAVNCAGYIGVFSPLLGYPQEEFDRVLDINVRGTWNCLRAEIDAMVEAGGGGAICNVSSVAGVVGAAGDAPYVAAKHALVGMTRAAALEHAGDGIRVNVIAPGSTDTEMPQRLTGGDPDILAALRSVIPVGRFGFTDEIAEPIVFLCSPGASFATGAVFSVDGGQSAA</sequence>
<dbReference type="PANTHER" id="PTHR24321:SF11">
    <property type="entry name" value="BLR0893 PROTEIN"/>
    <property type="match status" value="1"/>
</dbReference>